<comment type="subcellular location">
    <subcellularLocation>
        <location evidence="1">Cell membrane</location>
        <topology evidence="1">Single-pass type I membrane protein</topology>
    </subcellularLocation>
</comment>
<evidence type="ECO:0000256" key="12">
    <source>
        <dbReference type="ARBA" id="ARBA00057483"/>
    </source>
</evidence>
<keyword evidence="11" id="KW-0325">Glycoprotein</keyword>
<evidence type="ECO:0000256" key="1">
    <source>
        <dbReference type="ARBA" id="ARBA00004251"/>
    </source>
</evidence>
<accession>A0A8C6GSE7</accession>
<evidence type="ECO:0000256" key="10">
    <source>
        <dbReference type="ARBA" id="ARBA00023157"/>
    </source>
</evidence>
<dbReference type="GO" id="GO:0007155">
    <property type="term" value="P:cell adhesion"/>
    <property type="evidence" value="ECO:0007669"/>
    <property type="project" value="UniProtKB-KW"/>
</dbReference>
<evidence type="ECO:0000256" key="6">
    <source>
        <dbReference type="ARBA" id="ARBA00022737"/>
    </source>
</evidence>
<dbReference type="Pfam" id="PF12714">
    <property type="entry name" value="TILa"/>
    <property type="match status" value="4"/>
</dbReference>
<dbReference type="GO" id="GO:0005615">
    <property type="term" value="C:extracellular space"/>
    <property type="evidence" value="ECO:0007669"/>
    <property type="project" value="TreeGrafter"/>
</dbReference>
<evidence type="ECO:0000259" key="17">
    <source>
        <dbReference type="PROSITE" id="PS51233"/>
    </source>
</evidence>
<keyword evidence="2" id="KW-1003">Cell membrane</keyword>
<comment type="function">
    <text evidence="12">Binds in a species-specific manner to the zona pellucida of the egg. May be involved in gamete recognition and/or signaling.</text>
</comment>
<dbReference type="InterPro" id="IPR036084">
    <property type="entry name" value="Ser_inhib-like_sf"/>
</dbReference>
<dbReference type="Pfam" id="PF00094">
    <property type="entry name" value="VWD"/>
    <property type="match status" value="3"/>
</dbReference>
<dbReference type="Gene3D" id="2.10.70.10">
    <property type="entry name" value="Complement Module, domain 1"/>
    <property type="match status" value="1"/>
</dbReference>
<dbReference type="PROSITE" id="PS51233">
    <property type="entry name" value="VWFD"/>
    <property type="match status" value="3"/>
</dbReference>
<dbReference type="Proteomes" id="UP000694415">
    <property type="component" value="Unplaced"/>
</dbReference>
<dbReference type="SMART" id="SM00215">
    <property type="entry name" value="VWC_out"/>
    <property type="match status" value="3"/>
</dbReference>
<dbReference type="GO" id="GO:0031012">
    <property type="term" value="C:extracellular matrix"/>
    <property type="evidence" value="ECO:0007669"/>
    <property type="project" value="TreeGrafter"/>
</dbReference>
<evidence type="ECO:0000256" key="15">
    <source>
        <dbReference type="SAM" id="SignalP"/>
    </source>
</evidence>
<evidence type="ECO:0000256" key="2">
    <source>
        <dbReference type="ARBA" id="ARBA00022475"/>
    </source>
</evidence>
<comment type="subunit">
    <text evidence="13">Probably forms covalent oligomers.</text>
</comment>
<evidence type="ECO:0000313" key="19">
    <source>
        <dbReference type="Proteomes" id="UP000694415"/>
    </source>
</evidence>
<keyword evidence="19" id="KW-1185">Reference proteome</keyword>
<dbReference type="Pfam" id="PF00629">
    <property type="entry name" value="MAM"/>
    <property type="match status" value="3"/>
</dbReference>
<feature type="domain" description="VWFD" evidence="17">
    <location>
        <begin position="1548"/>
        <end position="1726"/>
    </location>
</feature>
<name>A0A8C6GSE7_MUSSI</name>
<dbReference type="InterPro" id="IPR013320">
    <property type="entry name" value="ConA-like_dom_sf"/>
</dbReference>
<dbReference type="SUPFAM" id="SSF49899">
    <property type="entry name" value="Concanavalin A-like lectins/glucanases"/>
    <property type="match status" value="3"/>
</dbReference>
<dbReference type="PROSITE" id="PS50060">
    <property type="entry name" value="MAM_2"/>
    <property type="match status" value="3"/>
</dbReference>
<dbReference type="SMART" id="SM00832">
    <property type="entry name" value="C8"/>
    <property type="match status" value="3"/>
</dbReference>
<protein>
    <recommendedName>
        <fullName evidence="14">Zonadhesin</fullName>
    </recommendedName>
</protein>
<dbReference type="CDD" id="cd19941">
    <property type="entry name" value="TIL"/>
    <property type="match status" value="3"/>
</dbReference>
<dbReference type="InterPro" id="IPR001846">
    <property type="entry name" value="VWF_type-D"/>
</dbReference>
<dbReference type="InterPro" id="IPR001007">
    <property type="entry name" value="VWF_dom"/>
</dbReference>
<feature type="signal peptide" evidence="15">
    <location>
        <begin position="1"/>
        <end position="17"/>
    </location>
</feature>
<evidence type="ECO:0000313" key="18">
    <source>
        <dbReference type="Ensembl" id="ENSMSIP00000011055.1"/>
    </source>
</evidence>
<dbReference type="SMART" id="SM00137">
    <property type="entry name" value="MAM"/>
    <property type="match status" value="3"/>
</dbReference>
<feature type="domain" description="MAM" evidence="16">
    <location>
        <begin position="365"/>
        <end position="502"/>
    </location>
</feature>
<keyword evidence="10" id="KW-1015">Disulfide bond</keyword>
<feature type="domain" description="MAM" evidence="16">
    <location>
        <begin position="203"/>
        <end position="362"/>
    </location>
</feature>
<evidence type="ECO:0000256" key="4">
    <source>
        <dbReference type="ARBA" id="ARBA00022692"/>
    </source>
</evidence>
<evidence type="ECO:0000256" key="9">
    <source>
        <dbReference type="ARBA" id="ARBA00023136"/>
    </source>
</evidence>
<keyword evidence="5 15" id="KW-0732">Signal</keyword>
<dbReference type="InterPro" id="IPR002919">
    <property type="entry name" value="TIL_dom"/>
</dbReference>
<feature type="domain" description="MAM" evidence="16">
    <location>
        <begin position="33"/>
        <end position="198"/>
    </location>
</feature>
<feature type="domain" description="VWFD" evidence="17">
    <location>
        <begin position="1161"/>
        <end position="1341"/>
    </location>
</feature>
<dbReference type="SMART" id="SM00214">
    <property type="entry name" value="VWC"/>
    <property type="match status" value="2"/>
</dbReference>
<dbReference type="InterPro" id="IPR003645">
    <property type="entry name" value="Fol_N"/>
</dbReference>
<dbReference type="InterPro" id="IPR050780">
    <property type="entry name" value="Mucin_vWF_Thrombospondin_sf"/>
</dbReference>
<dbReference type="PROSITE" id="PS00740">
    <property type="entry name" value="MAM_1"/>
    <property type="match status" value="1"/>
</dbReference>
<dbReference type="GO" id="GO:0005886">
    <property type="term" value="C:plasma membrane"/>
    <property type="evidence" value="ECO:0007669"/>
    <property type="project" value="UniProtKB-SubCell"/>
</dbReference>
<dbReference type="FunFam" id="2.60.120.200:FF:000365">
    <property type="entry name" value="Zonadhesin"/>
    <property type="match status" value="1"/>
</dbReference>
<evidence type="ECO:0000256" key="11">
    <source>
        <dbReference type="ARBA" id="ARBA00023180"/>
    </source>
</evidence>
<dbReference type="PANTHER" id="PTHR11339:SF374">
    <property type="entry name" value="ZONADHESIN"/>
    <property type="match status" value="1"/>
</dbReference>
<dbReference type="SMART" id="SM00274">
    <property type="entry name" value="FOLN"/>
    <property type="match status" value="3"/>
</dbReference>
<evidence type="ECO:0000256" key="7">
    <source>
        <dbReference type="ARBA" id="ARBA00022889"/>
    </source>
</evidence>
<evidence type="ECO:0000256" key="5">
    <source>
        <dbReference type="ARBA" id="ARBA00022729"/>
    </source>
</evidence>
<keyword evidence="7" id="KW-0130">Cell adhesion</keyword>
<evidence type="ECO:0000256" key="13">
    <source>
        <dbReference type="ARBA" id="ARBA00065625"/>
    </source>
</evidence>
<evidence type="ECO:0000259" key="16">
    <source>
        <dbReference type="PROSITE" id="PS50060"/>
    </source>
</evidence>
<proteinExistence type="predicted"/>
<dbReference type="FunFam" id="2.60.120.200:FF:000128">
    <property type="entry name" value="enteropeptidase isoform X2"/>
    <property type="match status" value="1"/>
</dbReference>
<evidence type="ECO:0000256" key="3">
    <source>
        <dbReference type="ARBA" id="ARBA00022536"/>
    </source>
</evidence>
<keyword evidence="3" id="KW-0245">EGF-like domain</keyword>
<keyword evidence="9" id="KW-0472">Membrane</keyword>
<dbReference type="Pfam" id="PF01826">
    <property type="entry name" value="TIL"/>
    <property type="match status" value="3"/>
</dbReference>
<dbReference type="FunFam" id="2.10.25.10:FF:000055">
    <property type="entry name" value="alpha-tectorin isoform X1"/>
    <property type="match status" value="3"/>
</dbReference>
<keyword evidence="8" id="KW-1133">Transmembrane helix</keyword>
<dbReference type="Pfam" id="PF08742">
    <property type="entry name" value="C8"/>
    <property type="match status" value="3"/>
</dbReference>
<reference evidence="18" key="2">
    <citation type="submission" date="2025-09" db="UniProtKB">
        <authorList>
            <consortium name="Ensembl"/>
        </authorList>
    </citation>
    <scope>IDENTIFICATION</scope>
</reference>
<evidence type="ECO:0000256" key="8">
    <source>
        <dbReference type="ARBA" id="ARBA00022989"/>
    </source>
</evidence>
<dbReference type="PANTHER" id="PTHR11339">
    <property type="entry name" value="EXTRACELLULAR MATRIX GLYCOPROTEIN RELATED"/>
    <property type="match status" value="1"/>
</dbReference>
<dbReference type="CDD" id="cd06263">
    <property type="entry name" value="MAM"/>
    <property type="match status" value="3"/>
</dbReference>
<dbReference type="SMART" id="SM00216">
    <property type="entry name" value="VWD"/>
    <property type="match status" value="3"/>
</dbReference>
<dbReference type="Ensembl" id="ENSMSIT00000014021.1">
    <property type="protein sequence ID" value="ENSMSIP00000011055.1"/>
    <property type="gene ID" value="ENSMSIG00000008617.1"/>
</dbReference>
<dbReference type="Gene3D" id="2.60.120.200">
    <property type="match status" value="3"/>
</dbReference>
<dbReference type="SUPFAM" id="SSF57567">
    <property type="entry name" value="Serine protease inhibitors"/>
    <property type="match status" value="3"/>
</dbReference>
<dbReference type="InterPro" id="IPR014853">
    <property type="entry name" value="VWF/SSPO/ZAN-like_Cys-rich_dom"/>
</dbReference>
<reference evidence="18" key="1">
    <citation type="submission" date="2025-08" db="UniProtKB">
        <authorList>
            <consortium name="Ensembl"/>
        </authorList>
    </citation>
    <scope>IDENTIFICATION</scope>
</reference>
<evidence type="ECO:0000256" key="14">
    <source>
        <dbReference type="ARBA" id="ARBA00067986"/>
    </source>
</evidence>
<dbReference type="InterPro" id="IPR025615">
    <property type="entry name" value="TILa_dom"/>
</dbReference>
<feature type="chain" id="PRO_5034345183" description="Zonadhesin" evidence="15">
    <location>
        <begin position="18"/>
        <end position="2069"/>
    </location>
</feature>
<dbReference type="InterPro" id="IPR000998">
    <property type="entry name" value="MAM_dom"/>
</dbReference>
<keyword evidence="4" id="KW-0812">Transmembrane</keyword>
<keyword evidence="6" id="KW-0677">Repeat</keyword>
<dbReference type="GeneTree" id="ENSGT00940000156850"/>
<feature type="domain" description="VWFD" evidence="17">
    <location>
        <begin position="774"/>
        <end position="954"/>
    </location>
</feature>
<organism evidence="18 19">
    <name type="scientific">Mus spicilegus</name>
    <name type="common">Mound-building mouse</name>
    <dbReference type="NCBI Taxonomy" id="10103"/>
    <lineage>
        <taxon>Eukaryota</taxon>
        <taxon>Metazoa</taxon>
        <taxon>Chordata</taxon>
        <taxon>Craniata</taxon>
        <taxon>Vertebrata</taxon>
        <taxon>Euteleostomi</taxon>
        <taxon>Mammalia</taxon>
        <taxon>Eutheria</taxon>
        <taxon>Euarchontoglires</taxon>
        <taxon>Glires</taxon>
        <taxon>Rodentia</taxon>
        <taxon>Myomorpha</taxon>
        <taxon>Muroidea</taxon>
        <taxon>Muridae</taxon>
        <taxon>Murinae</taxon>
        <taxon>Mus</taxon>
        <taxon>Mus</taxon>
    </lineage>
</organism>
<dbReference type="Gene3D" id="2.10.25.10">
    <property type="entry name" value="Laminin"/>
    <property type="match status" value="2"/>
</dbReference>
<sequence length="2069" mass="226699">MALPVWTLMLLVGVAWGQEQVPHRDSFFPAILSKCDFEDNSRPFCDWSQMSADDGDWIRTTGPSLTGTSGPPGGYPNGEGYYLHMDPKTFPRGGVARLRSPDIWEQGPLCVHFAFHMFGLSWGAQLRLLLLRGRKHLRPYVLWKHVNTQSPSWMPTTVTVPADHDIPSWLMFEGMRGNTAYLDISLDGLSIQRGTCNQVCMSQMCTFDTLNDLCGWSWIPTATGAKWTQKKGPTGKQGVGPAEDFSNPGNGYYMLLDSTNARPGQKAVLLSPLSHSRGCMTLSFHYIMHGQGHEEGLFVYATFLGNIRKYTLFSGHPGPDWQAVSVNYTGQGQIQFMVVGMFGNIPEPAIAVDAISIAPCGESFPQCDFEDRVHPFCDWNQVYGDMGHWSWGSKSVPTLIAGSPREFPYGGEHYIFFDSVKLSQEGQSARLVSPPFCAPGDICVEFAYHMYGLGKGTTLKLLLGSPAGSSPIPLWNRVGSQSSGWMNSSVTIPKGHQQPMQVRSGESTVFVFAWGVIKRSRVDDEWRRVLFFFAVLLQTEIPSSPLLPPTGPSESTVPMLPMEQPTSPTKATTVTIEIPTTPTEEATIPTETTTVPTETSVPPEVTILTEVTTVSPEETTVPTEVPIVLVEATAFPTGETTLYTEVPTVPTEVTGVHTEVTNVSPEETSVPTEETISTEVTTVSPEETTLPTEVPTVPIEVTTILNGETTLPTEVPTVSTEVTNVSPEETSVPPEETILTEITTVSPEETVFPTEGTTLPTEVPTVPIEVTTFPTGETTVPTEVPTVSTEMTGVHTEVTTVFPEETSIPTEVATVLPASISPEETTTPTEEGCCVRVLWSYLTPSTSVSLSPLSQIGDQEVTLPAILSDDIYVGLSGRFVELRTTFGLRVRWDGDQQLFVTVSSTFSGKLCGFCGNYDGDSSNDNLKSDGMMTHDEEELRLSWQVEEDEDKECQKKKNPPSCDAALGSTMSGPKLCGQLVNPSGPFEACLLHLKASSFLDNCVTDMCSFQGLQQKLCAHMSAMTATCQDAGYPVKPWREPQFCPLVCPKNSRYSLCAKPCPETCHPRSTTQHCSDKCVEGCECDPGFILSGFECVPSSQCGCTSFQGRYFKVQEQWFNPDCKEICTCESHNHILCKPWKCKAQEACSYKNGVLGCHAQGAATCMVSGDPHYLTFDGALHHFMGTCTYVLTQPCWSKSQENNFIVSATNEIHDGNLEVSYVKAVHVQVFDLKISLFKGQKVVLNNQRVVLPVWPSQGRVTIRLSGIFVLLYTNFGLQVRYDGRHLVEVTVPSSYTGSLCGLCGNYNNNSMDDNLRADMKPAGNSLLLGAAWKILEASDPGCFLVGGKPSRCADSDMDDVWTKKCAILMNPLGPFSNCHEAVPPQASFSSCVYGQCETNGDNLTLCHSLQAYASLCAQAGQVTTWRNSTFCPMRCPPRSSYNPCANSCPATCLTLSTPRDCPTLPCVEGCECQSGHILSGTTCVPLRQCGCSDQDGSYHLLGESWYTEKTCTTLCTCSAHSNITCSPTACKANHVCLRQEGLLRCAAEMGECRISEDSQIVSFDDHSHPIQDTCTYILVKVCHPNTNMPFFMISAKTDINTNGKNKTFGVYQLYIDIFNFHITLQKDHLINDSMVTLPTTTHIPGVSVMTEDVYTIVTIKDEIQVKFESNNFLDVKIPASSNGKVCGVCGNFNGEEEDELMTPSGELAEDEQEFMNSWKDKSMDPNCQKMEGQNLQVEQQEIMNGKCRPIDFEKAQANCQTALQGPAWAHCSSRVPIKPFLLKCMNSFCEFRELFRALCDSLQSFEDACQNQGLKPPIWRNSSFCPLECPAHSHYTNCLPSCPPSCLDPDSRCEGSGHKVPATCREGCICQPDYVLLNDKCVLRSHCGCKDAQGVFIPAGKTWISEDCTQSCTCMKGSMRCWDFQCPPGTYCKNSNDGSSNCVKICKGAMSKVGGCARGRKSQRQGKKDLGPLGLKLRGQIEALRTMSVSVSLKPTCSSLFSLFSPWLLQAGKSWTSRGCSQSCDCMEGVIRCRNFQCPSGTYCQDIEDGTSNCANISKGATWGKMEWECS</sequence>